<protein>
    <submittedName>
        <fullName evidence="7">Oligosaccharide flippase family protein</fullName>
    </submittedName>
</protein>
<dbReference type="Proteomes" id="UP000632766">
    <property type="component" value="Unassembled WGS sequence"/>
</dbReference>
<gene>
    <name evidence="7" type="ORF">I8748_15985</name>
</gene>
<comment type="caution">
    <text evidence="7">The sequence shown here is derived from an EMBL/GenBank/DDBJ whole genome shotgun (WGS) entry which is preliminary data.</text>
</comment>
<feature type="transmembrane region" description="Helical" evidence="6">
    <location>
        <begin position="257"/>
        <end position="277"/>
    </location>
</feature>
<dbReference type="GO" id="GO:0005886">
    <property type="term" value="C:plasma membrane"/>
    <property type="evidence" value="ECO:0007669"/>
    <property type="project" value="UniProtKB-SubCell"/>
</dbReference>
<evidence type="ECO:0000256" key="4">
    <source>
        <dbReference type="ARBA" id="ARBA00022989"/>
    </source>
</evidence>
<evidence type="ECO:0000256" key="2">
    <source>
        <dbReference type="ARBA" id="ARBA00022475"/>
    </source>
</evidence>
<sequence>MKRRASVIFINSLSTYARMGISMFLSLFITRTALDVLAQNSPAPKEVFGIFMLLISTSTTIQFLNESTQQAMVRFLSISLQNRDWHQTKQLFNNGWLMSTVIGSSIAVVMAIFAPWIITCFNIPEELISQAKYVVWLSALAQVINAVSQPWYAALSAEERYTLVNFLSVLQQILILIGLNLLRFVPVNLLVGMTLVWLTPGAIIGILLAGWLTLQKPFLRLDFHVINWQDSKKLFSLGGWSSLIGFASNLYERTDQILINLLLGPALNAIYAVALQLGSALNRLVTSLTTVLLPAASRLSDSGSVWEKQQLILRSTRYVLTLALPAAFGVGIFRREIIELWLGKGFEQAIAILPLTIFLVFSRIPIFVTWPYLTATNQLKLPALAILLDGICNVFLSIWYVKDFNLGLAGIVLGTLSTNLIRFIFFQIPLVAKLVELPIYQYWLKGYTRPIIPMFWLVPTLWLIELWKLPIALTASLLIISAVLYTISVWLWVFDEYERKLFIDIVNHVLRSKKVRIY</sequence>
<evidence type="ECO:0000256" key="1">
    <source>
        <dbReference type="ARBA" id="ARBA00004651"/>
    </source>
</evidence>
<keyword evidence="8" id="KW-1185">Reference proteome</keyword>
<proteinExistence type="predicted"/>
<organism evidence="7 8">
    <name type="scientific">Amazonocrinis nigriterrae CENA67</name>
    <dbReference type="NCBI Taxonomy" id="2794033"/>
    <lineage>
        <taxon>Bacteria</taxon>
        <taxon>Bacillati</taxon>
        <taxon>Cyanobacteriota</taxon>
        <taxon>Cyanophyceae</taxon>
        <taxon>Nostocales</taxon>
        <taxon>Nostocaceae</taxon>
        <taxon>Amazonocrinis</taxon>
        <taxon>Amazonocrinis nigriterrae</taxon>
    </lineage>
</organism>
<comment type="subcellular location">
    <subcellularLocation>
        <location evidence="1">Cell membrane</location>
        <topology evidence="1">Multi-pass membrane protein</topology>
    </subcellularLocation>
</comment>
<feature type="transmembrane region" description="Helical" evidence="6">
    <location>
        <begin position="48"/>
        <end position="65"/>
    </location>
</feature>
<keyword evidence="2" id="KW-1003">Cell membrane</keyword>
<feature type="transmembrane region" description="Helical" evidence="6">
    <location>
        <begin position="470"/>
        <end position="493"/>
    </location>
</feature>
<dbReference type="PANTHER" id="PTHR30250">
    <property type="entry name" value="PST FAMILY PREDICTED COLANIC ACID TRANSPORTER"/>
    <property type="match status" value="1"/>
</dbReference>
<evidence type="ECO:0000313" key="7">
    <source>
        <dbReference type="EMBL" id="MBH8563672.1"/>
    </source>
</evidence>
<feature type="transmembrane region" description="Helical" evidence="6">
    <location>
        <begin position="381"/>
        <end position="400"/>
    </location>
</feature>
<evidence type="ECO:0000256" key="3">
    <source>
        <dbReference type="ARBA" id="ARBA00022692"/>
    </source>
</evidence>
<feature type="transmembrane region" description="Helical" evidence="6">
    <location>
        <begin position="318"/>
        <end position="337"/>
    </location>
</feature>
<feature type="transmembrane region" description="Helical" evidence="6">
    <location>
        <begin position="133"/>
        <end position="154"/>
    </location>
</feature>
<feature type="transmembrane region" description="Helical" evidence="6">
    <location>
        <begin position="96"/>
        <end position="118"/>
    </location>
</feature>
<accession>A0A8J7HUH2</accession>
<feature type="transmembrane region" description="Helical" evidence="6">
    <location>
        <begin position="349"/>
        <end position="369"/>
    </location>
</feature>
<dbReference type="PANTHER" id="PTHR30250:SF26">
    <property type="entry name" value="PSMA PROTEIN"/>
    <property type="match status" value="1"/>
</dbReference>
<keyword evidence="5 6" id="KW-0472">Membrane</keyword>
<dbReference type="AlphaFoldDB" id="A0A8J7HUH2"/>
<evidence type="ECO:0000313" key="8">
    <source>
        <dbReference type="Proteomes" id="UP000632766"/>
    </source>
</evidence>
<feature type="transmembrane region" description="Helical" evidence="6">
    <location>
        <begin position="406"/>
        <end position="425"/>
    </location>
</feature>
<name>A0A8J7HUH2_9NOST</name>
<keyword evidence="4 6" id="KW-1133">Transmembrane helix</keyword>
<feature type="transmembrane region" description="Helical" evidence="6">
    <location>
        <begin position="161"/>
        <end position="182"/>
    </location>
</feature>
<dbReference type="RefSeq" id="WP_198125541.1">
    <property type="nucleotide sequence ID" value="NZ_JAECZC010000028.1"/>
</dbReference>
<dbReference type="Pfam" id="PF13440">
    <property type="entry name" value="Polysacc_synt_3"/>
    <property type="match status" value="1"/>
</dbReference>
<reference evidence="7 8" key="1">
    <citation type="journal article" date="2021" name="Int. J. Syst. Evol. Microbiol.">
        <title>Amazonocrinis nigriterrae gen. nov., sp. nov., Atlanticothrix silvestris gen. nov., sp. nov. and Dendronalium phyllosphericum gen. nov., sp. nov., nostocacean cyanobacteria from Brazilian environments.</title>
        <authorList>
            <person name="Alvarenga D.O."/>
            <person name="Andreote A.P.D."/>
            <person name="Branco L.H.Z."/>
            <person name="Delbaje E."/>
            <person name="Cruz R.B."/>
            <person name="Varani A.M."/>
            <person name="Fiore M.F."/>
        </authorList>
    </citation>
    <scope>NUCLEOTIDE SEQUENCE [LARGE SCALE GENOMIC DNA]</scope>
    <source>
        <strain evidence="7 8">CENA67</strain>
    </source>
</reference>
<dbReference type="InterPro" id="IPR050833">
    <property type="entry name" value="Poly_Biosynth_Transport"/>
</dbReference>
<evidence type="ECO:0000256" key="5">
    <source>
        <dbReference type="ARBA" id="ARBA00023136"/>
    </source>
</evidence>
<feature type="transmembrane region" description="Helical" evidence="6">
    <location>
        <begin position="194"/>
        <end position="214"/>
    </location>
</feature>
<evidence type="ECO:0000256" key="6">
    <source>
        <dbReference type="SAM" id="Phobius"/>
    </source>
</evidence>
<keyword evidence="3 6" id="KW-0812">Transmembrane</keyword>
<dbReference type="EMBL" id="JAECZC010000028">
    <property type="protein sequence ID" value="MBH8563672.1"/>
    <property type="molecule type" value="Genomic_DNA"/>
</dbReference>